<dbReference type="InterPro" id="IPR002656">
    <property type="entry name" value="Acyl_transf_3_dom"/>
</dbReference>
<evidence type="ECO:0000256" key="1">
    <source>
        <dbReference type="SAM" id="Phobius"/>
    </source>
</evidence>
<feature type="transmembrane region" description="Helical" evidence="1">
    <location>
        <begin position="193"/>
        <end position="214"/>
    </location>
</feature>
<keyword evidence="1" id="KW-0812">Transmembrane</keyword>
<feature type="domain" description="Acyltransferase 3" evidence="2">
    <location>
        <begin position="33"/>
        <end position="343"/>
    </location>
</feature>
<feature type="transmembrane region" description="Helical" evidence="1">
    <location>
        <begin position="57"/>
        <end position="78"/>
    </location>
</feature>
<reference evidence="4" key="1">
    <citation type="journal article" date="2013" name="Genetics">
        <title>The draft genome and transcriptome of Panagrellus redivivus are shaped by the harsh demands of a free-living lifestyle.</title>
        <authorList>
            <person name="Srinivasan J."/>
            <person name="Dillman A.R."/>
            <person name="Macchietto M.G."/>
            <person name="Heikkinen L."/>
            <person name="Lakso M."/>
            <person name="Fracchia K.M."/>
            <person name="Antoshechkin I."/>
            <person name="Mortazavi A."/>
            <person name="Wong G."/>
            <person name="Sternberg P.W."/>
        </authorList>
    </citation>
    <scope>NUCLEOTIDE SEQUENCE [LARGE SCALE GENOMIC DNA]</scope>
    <source>
        <strain evidence="4">MT8872</strain>
    </source>
</reference>
<reference evidence="5" key="2">
    <citation type="submission" date="2020-10" db="UniProtKB">
        <authorList>
            <consortium name="WormBaseParasite"/>
        </authorList>
    </citation>
    <scope>IDENTIFICATION</scope>
</reference>
<dbReference type="PANTHER" id="PTHR23028">
    <property type="entry name" value="ACETYLTRANSFERASE"/>
    <property type="match status" value="1"/>
</dbReference>
<evidence type="ECO:0000259" key="2">
    <source>
        <dbReference type="Pfam" id="PF01757"/>
    </source>
</evidence>
<dbReference type="Pfam" id="PF19040">
    <property type="entry name" value="SGNH"/>
    <property type="match status" value="1"/>
</dbReference>
<protein>
    <submittedName>
        <fullName evidence="5">Acyl_transf_3 domain-containing protein</fullName>
    </submittedName>
</protein>
<dbReference type="AlphaFoldDB" id="A0A7E4VD16"/>
<feature type="transmembrane region" description="Helical" evidence="1">
    <location>
        <begin position="99"/>
        <end position="120"/>
    </location>
</feature>
<feature type="transmembrane region" description="Helical" evidence="1">
    <location>
        <begin position="324"/>
        <end position="343"/>
    </location>
</feature>
<proteinExistence type="predicted"/>
<feature type="transmembrane region" description="Helical" evidence="1">
    <location>
        <begin position="234"/>
        <end position="255"/>
    </location>
</feature>
<feature type="domain" description="SGNH" evidence="3">
    <location>
        <begin position="440"/>
        <end position="668"/>
    </location>
</feature>
<dbReference type="GO" id="GO:0016020">
    <property type="term" value="C:membrane"/>
    <property type="evidence" value="ECO:0007669"/>
    <property type="project" value="TreeGrafter"/>
</dbReference>
<evidence type="ECO:0000313" key="5">
    <source>
        <dbReference type="WBParaSite" id="Pan_g1938.t1"/>
    </source>
</evidence>
<feature type="transmembrane region" description="Helical" evidence="1">
    <location>
        <begin position="157"/>
        <end position="181"/>
    </location>
</feature>
<organism evidence="4 5">
    <name type="scientific">Panagrellus redivivus</name>
    <name type="common">Microworm</name>
    <dbReference type="NCBI Taxonomy" id="6233"/>
    <lineage>
        <taxon>Eukaryota</taxon>
        <taxon>Metazoa</taxon>
        <taxon>Ecdysozoa</taxon>
        <taxon>Nematoda</taxon>
        <taxon>Chromadorea</taxon>
        <taxon>Rhabditida</taxon>
        <taxon>Tylenchina</taxon>
        <taxon>Panagrolaimomorpha</taxon>
        <taxon>Panagrolaimoidea</taxon>
        <taxon>Panagrolaimidae</taxon>
        <taxon>Panagrellus</taxon>
    </lineage>
</organism>
<dbReference type="GO" id="GO:0000271">
    <property type="term" value="P:polysaccharide biosynthetic process"/>
    <property type="evidence" value="ECO:0007669"/>
    <property type="project" value="TreeGrafter"/>
</dbReference>
<keyword evidence="1" id="KW-0472">Membrane</keyword>
<dbReference type="Proteomes" id="UP000492821">
    <property type="component" value="Unassembled WGS sequence"/>
</dbReference>
<dbReference type="InterPro" id="IPR043968">
    <property type="entry name" value="SGNH"/>
</dbReference>
<keyword evidence="4" id="KW-1185">Reference proteome</keyword>
<accession>A0A7E4VD16</accession>
<feature type="transmembrane region" description="Helical" evidence="1">
    <location>
        <begin position="35"/>
        <end position="51"/>
    </location>
</feature>
<evidence type="ECO:0000313" key="4">
    <source>
        <dbReference type="Proteomes" id="UP000492821"/>
    </source>
</evidence>
<keyword evidence="1" id="KW-1133">Transmembrane helix</keyword>
<sequence length="679" mass="77155">MVVAYFHRSNDQLRTWLYIPLDPAMPKAKRCDLQYWRAFAIFAVLLFHIWTKLFPNGYLGVDIFFVISGFLMAQILGYTENITLQSAVSFYHRRLRRIAPVYLVFSFGYLVVLYFSILPWDFATAVVDSRWASAFASNVQLYLQKQDYFDFADTVRFYAHAWSLAVEVQTYLVLPVIFALWMNTTHKAKYPILAILAIGSYVLQVTTNYFSYINTAARFWQFSAGFLARDFMPLRIHGLIKLILLTAVTVVTFLPVYKIPRLIGSTVPVIGAAILVASPSPDIDEKPIPSLLLIGDISYVLYLIHWPVVAIARYVLEVDSPFEFSWMAGFVIVVVSISLAYVFHNLVEMPLLSLCQARSYATVLLIIIFGVIHTVLPFIGVAYPPIRLDLASRPQAEALYNSARNFYAPLALPYSWSPFDEIAVVHAMNKAQCVPWDLGCANDTRPFPNTRYCQTTRTTSTKNLTAVVIGNSHAVCFSPIMHESKLYKSVTTVGVYSCPLPPEAATYKKCSPGWDLAIKTIEEVRPDIVYFVNMYFGRIYSPIKGNAKDDDIVKNFNNALEHISNFTKHIIMTSPAVIMDDPNVGVTFTRARWNGKYADFKAPDFRHTNLGIRHDRFTCEKCSKLMLPVLFCGKNYCDGMDREVSMPMWRDRTHLNIFGIRKLFPTVEQSTKAVLGLTD</sequence>
<dbReference type="InterPro" id="IPR050879">
    <property type="entry name" value="Acyltransferase_3"/>
</dbReference>
<dbReference type="PANTHER" id="PTHR23028:SF53">
    <property type="entry name" value="ACYL_TRANSF_3 DOMAIN-CONTAINING PROTEIN"/>
    <property type="match status" value="1"/>
</dbReference>
<feature type="transmembrane region" description="Helical" evidence="1">
    <location>
        <begin position="291"/>
        <end position="312"/>
    </location>
</feature>
<dbReference type="Pfam" id="PF01757">
    <property type="entry name" value="Acyl_transf_3"/>
    <property type="match status" value="1"/>
</dbReference>
<feature type="transmembrane region" description="Helical" evidence="1">
    <location>
        <begin position="363"/>
        <end position="383"/>
    </location>
</feature>
<dbReference type="WBParaSite" id="Pan_g1938.t1">
    <property type="protein sequence ID" value="Pan_g1938.t1"/>
    <property type="gene ID" value="Pan_g1938"/>
</dbReference>
<evidence type="ECO:0000259" key="3">
    <source>
        <dbReference type="Pfam" id="PF19040"/>
    </source>
</evidence>
<name>A0A7E4VD16_PANRE</name>
<dbReference type="GO" id="GO:0016747">
    <property type="term" value="F:acyltransferase activity, transferring groups other than amino-acyl groups"/>
    <property type="evidence" value="ECO:0007669"/>
    <property type="project" value="InterPro"/>
</dbReference>